<keyword evidence="2" id="KW-1185">Reference proteome</keyword>
<protein>
    <submittedName>
        <fullName evidence="1">Uncharacterized protein</fullName>
    </submittedName>
</protein>
<comment type="caution">
    <text evidence="1">The sequence shown here is derived from an EMBL/GenBank/DDBJ whole genome shotgun (WGS) entry which is preliminary data.</text>
</comment>
<organism evidence="1 2">
    <name type="scientific">Papaver atlanticum</name>
    <dbReference type="NCBI Taxonomy" id="357466"/>
    <lineage>
        <taxon>Eukaryota</taxon>
        <taxon>Viridiplantae</taxon>
        <taxon>Streptophyta</taxon>
        <taxon>Embryophyta</taxon>
        <taxon>Tracheophyta</taxon>
        <taxon>Spermatophyta</taxon>
        <taxon>Magnoliopsida</taxon>
        <taxon>Ranunculales</taxon>
        <taxon>Papaveraceae</taxon>
        <taxon>Papaveroideae</taxon>
        <taxon>Papaver</taxon>
    </lineage>
</organism>
<evidence type="ECO:0000313" key="1">
    <source>
        <dbReference type="EMBL" id="KAI3913940.1"/>
    </source>
</evidence>
<gene>
    <name evidence="1" type="ORF">MKW98_010752</name>
</gene>
<name>A0AAD4SM16_9MAGN</name>
<dbReference type="Proteomes" id="UP001202328">
    <property type="component" value="Unassembled WGS sequence"/>
</dbReference>
<dbReference type="EMBL" id="JAJJMB010009426">
    <property type="protein sequence ID" value="KAI3913940.1"/>
    <property type="molecule type" value="Genomic_DNA"/>
</dbReference>
<reference evidence="1" key="1">
    <citation type="submission" date="2022-04" db="EMBL/GenBank/DDBJ databases">
        <title>A functionally conserved STORR gene fusion in Papaver species that diverged 16.8 million years ago.</title>
        <authorList>
            <person name="Catania T."/>
        </authorList>
    </citation>
    <scope>NUCLEOTIDE SEQUENCE</scope>
    <source>
        <strain evidence="1">S-188037</strain>
    </source>
</reference>
<accession>A0AAD4SM16</accession>
<evidence type="ECO:0000313" key="2">
    <source>
        <dbReference type="Proteomes" id="UP001202328"/>
    </source>
</evidence>
<dbReference type="AlphaFoldDB" id="A0AAD4SM16"/>
<proteinExistence type="predicted"/>
<sequence length="74" mass="8460">MEAIHALDCSRTMQNLNHHPKFSSPLFDLGLSENADDGDDEHISISIRLNLVLRLQSDQQVWIHLKVVLLLEEV</sequence>